<organism evidence="1 2">
    <name type="scientific">Smallanthus sonchifolius</name>
    <dbReference type="NCBI Taxonomy" id="185202"/>
    <lineage>
        <taxon>Eukaryota</taxon>
        <taxon>Viridiplantae</taxon>
        <taxon>Streptophyta</taxon>
        <taxon>Embryophyta</taxon>
        <taxon>Tracheophyta</taxon>
        <taxon>Spermatophyta</taxon>
        <taxon>Magnoliopsida</taxon>
        <taxon>eudicotyledons</taxon>
        <taxon>Gunneridae</taxon>
        <taxon>Pentapetalae</taxon>
        <taxon>asterids</taxon>
        <taxon>campanulids</taxon>
        <taxon>Asterales</taxon>
        <taxon>Asteraceae</taxon>
        <taxon>Asteroideae</taxon>
        <taxon>Heliantheae alliance</taxon>
        <taxon>Millerieae</taxon>
        <taxon>Smallanthus</taxon>
    </lineage>
</organism>
<reference evidence="1 2" key="2">
    <citation type="journal article" date="2022" name="Mol. Ecol. Resour.">
        <title>The genomes of chicory, endive, great burdock and yacon provide insights into Asteraceae paleo-polyploidization history and plant inulin production.</title>
        <authorList>
            <person name="Fan W."/>
            <person name="Wang S."/>
            <person name="Wang H."/>
            <person name="Wang A."/>
            <person name="Jiang F."/>
            <person name="Liu H."/>
            <person name="Zhao H."/>
            <person name="Xu D."/>
            <person name="Zhang Y."/>
        </authorList>
    </citation>
    <scope>NUCLEOTIDE SEQUENCE [LARGE SCALE GENOMIC DNA]</scope>
    <source>
        <strain evidence="2">cv. Yunnan</strain>
        <tissue evidence="1">Leaves</tissue>
    </source>
</reference>
<evidence type="ECO:0000313" key="1">
    <source>
        <dbReference type="EMBL" id="KAI3800029.1"/>
    </source>
</evidence>
<evidence type="ECO:0000313" key="2">
    <source>
        <dbReference type="Proteomes" id="UP001056120"/>
    </source>
</evidence>
<reference evidence="2" key="1">
    <citation type="journal article" date="2022" name="Mol. Ecol. Resour.">
        <title>The genomes of chicory, endive, great burdock and yacon provide insights into Asteraceae palaeo-polyploidization history and plant inulin production.</title>
        <authorList>
            <person name="Fan W."/>
            <person name="Wang S."/>
            <person name="Wang H."/>
            <person name="Wang A."/>
            <person name="Jiang F."/>
            <person name="Liu H."/>
            <person name="Zhao H."/>
            <person name="Xu D."/>
            <person name="Zhang Y."/>
        </authorList>
    </citation>
    <scope>NUCLEOTIDE SEQUENCE [LARGE SCALE GENOMIC DNA]</scope>
    <source>
        <strain evidence="2">cv. Yunnan</strain>
    </source>
</reference>
<dbReference type="Proteomes" id="UP001056120">
    <property type="component" value="Linkage Group LG11"/>
</dbReference>
<dbReference type="EMBL" id="CM042028">
    <property type="protein sequence ID" value="KAI3800029.1"/>
    <property type="molecule type" value="Genomic_DNA"/>
</dbReference>
<accession>A0ACB9HWB1</accession>
<gene>
    <name evidence="1" type="ORF">L1987_35336</name>
</gene>
<name>A0ACB9HWB1_9ASTR</name>
<proteinExistence type="predicted"/>
<keyword evidence="2" id="KW-1185">Reference proteome</keyword>
<protein>
    <submittedName>
        <fullName evidence="1">Uncharacterized protein</fullName>
    </submittedName>
</protein>
<comment type="caution">
    <text evidence="1">The sequence shown here is derived from an EMBL/GenBank/DDBJ whole genome shotgun (WGS) entry which is preliminary data.</text>
</comment>
<sequence length="92" mass="10888">MKCLWLIDRVNLWKSQRPHLSDDIEKRVDLVMNDLQVDLGKIQRPHLSDDIERRVDSVMNDLQSLISICKKMMIEDESILQKIVEEELLVTE</sequence>